<evidence type="ECO:0000313" key="10">
    <source>
        <dbReference type="Proteomes" id="UP000266643"/>
    </source>
</evidence>
<sequence>MSAVPANPDAKLNDFFAKKKKKKSAVAAPVSAITHTSPALAPNATLAVPQIVSPSTNGGPAIQTKGKAIAELKTSATDNGDDDDDENGETGGAASFQWSKKPKKKPVQPEADKRIAIHSERAFPTLGNAAGGAAAVAAASSGKVKPPADVRSQNVWSNIDDSDDDDK</sequence>
<name>A0A397CBI4_APHAT</name>
<dbReference type="Proteomes" id="UP000266643">
    <property type="component" value="Unassembled WGS sequence"/>
</dbReference>
<evidence type="ECO:0000313" key="11">
    <source>
        <dbReference type="Proteomes" id="UP000286510"/>
    </source>
</evidence>
<reference evidence="7 8" key="1">
    <citation type="submission" date="2018-08" db="EMBL/GenBank/DDBJ databases">
        <title>Aphanomyces genome sequencing and annotation.</title>
        <authorList>
            <person name="Minardi D."/>
            <person name="Oidtmann B."/>
            <person name="Van Der Giezen M."/>
            <person name="Studholme D.J."/>
        </authorList>
    </citation>
    <scope>NUCLEOTIDE SEQUENCE [LARGE SCALE GENOMIC DNA]</scope>
    <source>
        <strain evidence="6 8">197901</strain>
        <strain evidence="4 10">D2</strain>
        <strain evidence="5 11">FDL457</strain>
        <strain evidence="3 7">SA</strain>
        <strain evidence="2 9">Yx</strain>
    </source>
</reference>
<dbReference type="EMBL" id="QUTA01009111">
    <property type="protein sequence ID" value="RHY01729.1"/>
    <property type="molecule type" value="Genomic_DNA"/>
</dbReference>
<comment type="caution">
    <text evidence="3">The sequence shown here is derived from an EMBL/GenBank/DDBJ whole genome shotgun (WGS) entry which is preliminary data.</text>
</comment>
<feature type="region of interest" description="Disordered" evidence="1">
    <location>
        <begin position="52"/>
        <end position="111"/>
    </location>
</feature>
<evidence type="ECO:0000313" key="6">
    <source>
        <dbReference type="EMBL" id="RHZ10954.1"/>
    </source>
</evidence>
<dbReference type="EMBL" id="QUTD01005626">
    <property type="protein sequence ID" value="RHY60514.1"/>
    <property type="molecule type" value="Genomic_DNA"/>
</dbReference>
<feature type="compositionally biased region" description="Low complexity" evidence="1">
    <location>
        <begin position="131"/>
        <end position="145"/>
    </location>
</feature>
<dbReference type="Proteomes" id="UP000265716">
    <property type="component" value="Unassembled WGS sequence"/>
</dbReference>
<dbReference type="AlphaFoldDB" id="A0A397CBI4"/>
<gene>
    <name evidence="2" type="ORF">DYB25_012104</name>
    <name evidence="5" type="ORF">DYB26_003672</name>
    <name evidence="4" type="ORF">DYB30_009606</name>
    <name evidence="6" type="ORF">DYB31_003846</name>
    <name evidence="3" type="ORF">DYB38_010301</name>
</gene>
<protein>
    <submittedName>
        <fullName evidence="3">Uncharacterized protein</fullName>
    </submittedName>
</protein>
<proteinExistence type="predicted"/>
<dbReference type="EMBL" id="QUTE01011100">
    <property type="protein sequence ID" value="RHZ10954.1"/>
    <property type="molecule type" value="Genomic_DNA"/>
</dbReference>
<accession>A0A397CBI4</accession>
<dbReference type="EMBL" id="QUTC01010643">
    <property type="protein sequence ID" value="RHY40144.1"/>
    <property type="molecule type" value="Genomic_DNA"/>
</dbReference>
<evidence type="ECO:0000256" key="1">
    <source>
        <dbReference type="SAM" id="MobiDB-lite"/>
    </source>
</evidence>
<dbReference type="Proteomes" id="UP000266196">
    <property type="component" value="Unassembled WGS sequence"/>
</dbReference>
<evidence type="ECO:0000313" key="4">
    <source>
        <dbReference type="EMBL" id="RHY60514.1"/>
    </source>
</evidence>
<dbReference type="VEuPathDB" id="FungiDB:H257_04482"/>
<feature type="compositionally biased region" description="Acidic residues" evidence="1">
    <location>
        <begin position="79"/>
        <end position="88"/>
    </location>
</feature>
<dbReference type="Proteomes" id="UP000286510">
    <property type="component" value="Unassembled WGS sequence"/>
</dbReference>
<dbReference type="EMBL" id="QUTF01016060">
    <property type="protein sequence ID" value="RHZ07808.1"/>
    <property type="molecule type" value="Genomic_DNA"/>
</dbReference>
<evidence type="ECO:0000313" key="2">
    <source>
        <dbReference type="EMBL" id="RHY01729.1"/>
    </source>
</evidence>
<feature type="region of interest" description="Disordered" evidence="1">
    <location>
        <begin position="130"/>
        <end position="167"/>
    </location>
</feature>
<organism evidence="3 7">
    <name type="scientific">Aphanomyces astaci</name>
    <name type="common">Crayfish plague agent</name>
    <dbReference type="NCBI Taxonomy" id="112090"/>
    <lineage>
        <taxon>Eukaryota</taxon>
        <taxon>Sar</taxon>
        <taxon>Stramenopiles</taxon>
        <taxon>Oomycota</taxon>
        <taxon>Saprolegniomycetes</taxon>
        <taxon>Saprolegniales</taxon>
        <taxon>Verrucalvaceae</taxon>
        <taxon>Aphanomyces</taxon>
    </lineage>
</organism>
<evidence type="ECO:0000313" key="9">
    <source>
        <dbReference type="Proteomes" id="UP000266239"/>
    </source>
</evidence>
<evidence type="ECO:0000313" key="3">
    <source>
        <dbReference type="EMBL" id="RHY40144.1"/>
    </source>
</evidence>
<evidence type="ECO:0000313" key="8">
    <source>
        <dbReference type="Proteomes" id="UP000266196"/>
    </source>
</evidence>
<dbReference type="Proteomes" id="UP000266239">
    <property type="component" value="Unassembled WGS sequence"/>
</dbReference>
<evidence type="ECO:0000313" key="5">
    <source>
        <dbReference type="EMBL" id="RHZ07808.1"/>
    </source>
</evidence>
<evidence type="ECO:0000313" key="7">
    <source>
        <dbReference type="Proteomes" id="UP000265716"/>
    </source>
</evidence>